<evidence type="ECO:0000313" key="1">
    <source>
        <dbReference type="EMBL" id="KAA5832806.1"/>
    </source>
</evidence>
<name>A0A5M7BRD4_SACHI</name>
<dbReference type="RefSeq" id="WP_150067791.1">
    <property type="nucleotide sequence ID" value="NZ_VWPH01000007.1"/>
</dbReference>
<evidence type="ECO:0000313" key="2">
    <source>
        <dbReference type="Proteomes" id="UP000323946"/>
    </source>
</evidence>
<organism evidence="1 2">
    <name type="scientific">Saccharopolyspora hirsuta</name>
    <dbReference type="NCBI Taxonomy" id="1837"/>
    <lineage>
        <taxon>Bacteria</taxon>
        <taxon>Bacillati</taxon>
        <taxon>Actinomycetota</taxon>
        <taxon>Actinomycetes</taxon>
        <taxon>Pseudonocardiales</taxon>
        <taxon>Pseudonocardiaceae</taxon>
        <taxon>Saccharopolyspora</taxon>
    </lineage>
</organism>
<dbReference type="AlphaFoldDB" id="A0A5M7BRD4"/>
<accession>A0A5M7BRD4</accession>
<dbReference type="Pfam" id="PF01663">
    <property type="entry name" value="Phosphodiest"/>
    <property type="match status" value="1"/>
</dbReference>
<keyword evidence="2" id="KW-1185">Reference proteome</keyword>
<dbReference type="EMBL" id="VWPH01000007">
    <property type="protein sequence ID" value="KAA5832806.1"/>
    <property type="molecule type" value="Genomic_DNA"/>
</dbReference>
<dbReference type="SUPFAM" id="SSF53649">
    <property type="entry name" value="Alkaline phosphatase-like"/>
    <property type="match status" value="1"/>
</dbReference>
<proteinExistence type="predicted"/>
<gene>
    <name evidence="1" type="ORF">F1721_17705</name>
</gene>
<dbReference type="InterPro" id="IPR017850">
    <property type="entry name" value="Alkaline_phosphatase_core_sf"/>
</dbReference>
<sequence>MDWIVAPDGNGRALPDVLPSLLGSMGLAGFTDTLGLPECRSAAVLLVDGLGHDLLRDHAADAPFLADLLTRAPLTAGFPTTTVTSITSLGTGRCAGEHGLVGYTFAEPSGGLLHPLSWSSRPDRQSLLESWPPEQVQPTATVLERAAAAGVAVRTAVPAEFEGSGLTRAALRGAEFRGQRALGDLAAELLAALDGDGPGLCYGYHGHLDWLGHVHGPGSLPWRFQLAQLDRLVVTLADRLPPGAVLAVIADHGMVEVDPATAFDADTDPALQDGVRLLGGEVRARHVYVEPGALGDVLAAWRERIGEHGMVLTGEQAIDQGWFGPVVADSVRPRIGDVLAIMRVSGVVRSVAEPGEAALLGQHGSLTAAEQLVPLLVLGG</sequence>
<dbReference type="InterPro" id="IPR002591">
    <property type="entry name" value="Phosphodiest/P_Trfase"/>
</dbReference>
<protein>
    <submittedName>
        <fullName evidence="1">Alkaline phosphatase family protein</fullName>
    </submittedName>
</protein>
<dbReference type="Proteomes" id="UP000323946">
    <property type="component" value="Unassembled WGS sequence"/>
</dbReference>
<reference evidence="1 2" key="1">
    <citation type="submission" date="2019-09" db="EMBL/GenBank/DDBJ databases">
        <title>Draft genome sequence of the thermophilic Saccharopolyspora hirsuta VKM Ac-666T.</title>
        <authorList>
            <person name="Lobastova T.G."/>
            <person name="Fokina V."/>
            <person name="Bragin E.Y."/>
            <person name="Shtratnikova V.Y."/>
            <person name="Starodumova I.P."/>
            <person name="Tarlachkov S.V."/>
            <person name="Donova M.V."/>
        </authorList>
    </citation>
    <scope>NUCLEOTIDE SEQUENCE [LARGE SCALE GENOMIC DNA]</scope>
    <source>
        <strain evidence="1 2">VKM Ac-666</strain>
    </source>
</reference>
<dbReference type="OrthoDB" id="9779267at2"/>
<dbReference type="SMR" id="A0A5M7BRD4"/>
<comment type="caution">
    <text evidence="1">The sequence shown here is derived from an EMBL/GenBank/DDBJ whole genome shotgun (WGS) entry which is preliminary data.</text>
</comment>
<dbReference type="Gene3D" id="3.40.720.10">
    <property type="entry name" value="Alkaline Phosphatase, subunit A"/>
    <property type="match status" value="1"/>
</dbReference>